<name>A0ABP7SP97_9PSEU</name>
<evidence type="ECO:0000313" key="2">
    <source>
        <dbReference type="Proteomes" id="UP001501747"/>
    </source>
</evidence>
<sequence>MRGGSAITPGPRAHVHALNDPFGALSALNGSFSAFKDLNGSFGARGQERSARAEEMARWKVG</sequence>
<dbReference type="EMBL" id="BAABAL010000016">
    <property type="protein sequence ID" value="GAA4014279.1"/>
    <property type="molecule type" value="Genomic_DNA"/>
</dbReference>
<accession>A0ABP7SP97</accession>
<proteinExistence type="predicted"/>
<comment type="caution">
    <text evidence="1">The sequence shown here is derived from an EMBL/GenBank/DDBJ whole genome shotgun (WGS) entry which is preliminary data.</text>
</comment>
<keyword evidence="2" id="KW-1185">Reference proteome</keyword>
<dbReference type="Proteomes" id="UP001501747">
    <property type="component" value="Unassembled WGS sequence"/>
</dbReference>
<organism evidence="1 2">
    <name type="scientific">Allokutzneria multivorans</name>
    <dbReference type="NCBI Taxonomy" id="1142134"/>
    <lineage>
        <taxon>Bacteria</taxon>
        <taxon>Bacillati</taxon>
        <taxon>Actinomycetota</taxon>
        <taxon>Actinomycetes</taxon>
        <taxon>Pseudonocardiales</taxon>
        <taxon>Pseudonocardiaceae</taxon>
        <taxon>Allokutzneria</taxon>
    </lineage>
</organism>
<evidence type="ECO:0000313" key="1">
    <source>
        <dbReference type="EMBL" id="GAA4014279.1"/>
    </source>
</evidence>
<reference evidence="2" key="1">
    <citation type="journal article" date="2019" name="Int. J. Syst. Evol. Microbiol.">
        <title>The Global Catalogue of Microorganisms (GCM) 10K type strain sequencing project: providing services to taxonomists for standard genome sequencing and annotation.</title>
        <authorList>
            <consortium name="The Broad Institute Genomics Platform"/>
            <consortium name="The Broad Institute Genome Sequencing Center for Infectious Disease"/>
            <person name="Wu L."/>
            <person name="Ma J."/>
        </authorList>
    </citation>
    <scope>NUCLEOTIDE SEQUENCE [LARGE SCALE GENOMIC DNA]</scope>
    <source>
        <strain evidence="2">JCM 17342</strain>
    </source>
</reference>
<protein>
    <submittedName>
        <fullName evidence="1">Uncharacterized protein</fullName>
    </submittedName>
</protein>
<gene>
    <name evidence="1" type="ORF">GCM10022247_41410</name>
</gene>